<organism evidence="3 4">
    <name type="scientific">Nocardioides thalensis</name>
    <dbReference type="NCBI Taxonomy" id="1914755"/>
    <lineage>
        <taxon>Bacteria</taxon>
        <taxon>Bacillati</taxon>
        <taxon>Actinomycetota</taxon>
        <taxon>Actinomycetes</taxon>
        <taxon>Propionibacteriales</taxon>
        <taxon>Nocardioidaceae</taxon>
        <taxon>Nocardioides</taxon>
    </lineage>
</organism>
<dbReference type="Proteomes" id="UP000530424">
    <property type="component" value="Unassembled WGS sequence"/>
</dbReference>
<dbReference type="RefSeq" id="WP_179666763.1">
    <property type="nucleotide sequence ID" value="NZ_JACCFP010000001.1"/>
</dbReference>
<feature type="region of interest" description="Disordered" evidence="1">
    <location>
        <begin position="1"/>
        <end position="39"/>
    </location>
</feature>
<proteinExistence type="predicted"/>
<gene>
    <name evidence="3" type="ORF">HNR19_000826</name>
</gene>
<feature type="compositionally biased region" description="Pro residues" evidence="1">
    <location>
        <begin position="7"/>
        <end position="20"/>
    </location>
</feature>
<comment type="caution">
    <text evidence="3">The sequence shown here is derived from an EMBL/GenBank/DDBJ whole genome shotgun (WGS) entry which is preliminary data.</text>
</comment>
<keyword evidence="2" id="KW-1133">Transmembrane helix</keyword>
<evidence type="ECO:0000313" key="4">
    <source>
        <dbReference type="Proteomes" id="UP000530424"/>
    </source>
</evidence>
<evidence type="ECO:0008006" key="5">
    <source>
        <dbReference type="Google" id="ProtNLM"/>
    </source>
</evidence>
<feature type="transmembrane region" description="Helical" evidence="2">
    <location>
        <begin position="222"/>
        <end position="244"/>
    </location>
</feature>
<keyword evidence="2" id="KW-0812">Transmembrane</keyword>
<accession>A0A853C0I8</accession>
<keyword evidence="2" id="KW-0472">Membrane</keyword>
<feature type="transmembrane region" description="Helical" evidence="2">
    <location>
        <begin position="87"/>
        <end position="112"/>
    </location>
</feature>
<evidence type="ECO:0000313" key="3">
    <source>
        <dbReference type="EMBL" id="NYJ00128.1"/>
    </source>
</evidence>
<dbReference type="EMBL" id="JACCFP010000001">
    <property type="protein sequence ID" value="NYJ00128.1"/>
    <property type="molecule type" value="Genomic_DNA"/>
</dbReference>
<feature type="transmembrane region" description="Helical" evidence="2">
    <location>
        <begin position="276"/>
        <end position="297"/>
    </location>
</feature>
<keyword evidence="4" id="KW-1185">Reference proteome</keyword>
<name>A0A853C0I8_9ACTN</name>
<dbReference type="AlphaFoldDB" id="A0A853C0I8"/>
<evidence type="ECO:0000256" key="2">
    <source>
        <dbReference type="SAM" id="Phobius"/>
    </source>
</evidence>
<feature type="transmembrane region" description="Helical" evidence="2">
    <location>
        <begin position="317"/>
        <end position="345"/>
    </location>
</feature>
<evidence type="ECO:0000256" key="1">
    <source>
        <dbReference type="SAM" id="MobiDB-lite"/>
    </source>
</evidence>
<sequence>MTAGPPHHYPPPGAPPPEDPPASIAPAPPGAPYAPAQAPAVPRTAQGWQHLGGAFHRPGAIPLRPLTLGSMYDGAFRIIRYNPKATVGAAVLVTAVAMLIPVIVTVLVTFVGGVTVDLTAESSSEDLSTGEAVGLLSAYGSLIFSSVLSWIGLTLVTAMMTKVVHAAAVGRKLTLDQAWASTRGKRWRALGLAALVSLTLLVIWAGWGLLLALVIIATESVLASVLWGIASFLGCAALMVWSWIKLFYLPVPALILEDVGVFGAIGRGRRLTERQFWRTFGIALLTYLIGTFAGGLLSAPVSIAAQVLVFVFPEQSLLVLFVGQSIASVVQNAFVAPFLAAVTTLQYVDLRMRKEAYDVELMREAGLLPQ</sequence>
<feature type="transmembrane region" description="Helical" evidence="2">
    <location>
        <begin position="189"/>
        <end position="216"/>
    </location>
</feature>
<protein>
    <recommendedName>
        <fullName evidence="5">Glycerophosphoryl diester phosphodiesterase membrane domain-containing protein</fullName>
    </recommendedName>
</protein>
<reference evidence="3 4" key="1">
    <citation type="submission" date="2020-07" db="EMBL/GenBank/DDBJ databases">
        <title>Sequencing the genomes of 1000 actinobacteria strains.</title>
        <authorList>
            <person name="Klenk H.-P."/>
        </authorList>
    </citation>
    <scope>NUCLEOTIDE SEQUENCE [LARGE SCALE GENOMIC DNA]</scope>
    <source>
        <strain evidence="3 4">DSM 103833</strain>
    </source>
</reference>